<keyword evidence="1" id="KW-1133">Transmembrane helix</keyword>
<evidence type="ECO:0000313" key="3">
    <source>
        <dbReference type="Proteomes" id="UP000524404"/>
    </source>
</evidence>
<keyword evidence="1" id="KW-0472">Membrane</keyword>
<sequence length="65" mass="7406">MDFNRIIKLLAIFNATAFLYIYISVVYNMRFSLIEDYTGVMFSGLIFLSSLSNLLIFLGSILKLG</sequence>
<keyword evidence="1" id="KW-0812">Transmembrane</keyword>
<keyword evidence="3" id="KW-1185">Reference proteome</keyword>
<dbReference type="AlphaFoldDB" id="A0A841F1R7"/>
<accession>A0A841F1R7</accession>
<evidence type="ECO:0000256" key="1">
    <source>
        <dbReference type="SAM" id="Phobius"/>
    </source>
</evidence>
<protein>
    <submittedName>
        <fullName evidence="2">Uncharacterized protein</fullName>
    </submittedName>
</protein>
<proteinExistence type="predicted"/>
<dbReference type="Proteomes" id="UP000524404">
    <property type="component" value="Unassembled WGS sequence"/>
</dbReference>
<name>A0A841F1R7_9BACT</name>
<organism evidence="2 3">
    <name type="scientific">Arcicella rosea</name>
    <dbReference type="NCBI Taxonomy" id="502909"/>
    <lineage>
        <taxon>Bacteria</taxon>
        <taxon>Pseudomonadati</taxon>
        <taxon>Bacteroidota</taxon>
        <taxon>Cytophagia</taxon>
        <taxon>Cytophagales</taxon>
        <taxon>Flectobacillaceae</taxon>
        <taxon>Arcicella</taxon>
    </lineage>
</organism>
<feature type="transmembrane region" description="Helical" evidence="1">
    <location>
        <begin position="6"/>
        <end position="27"/>
    </location>
</feature>
<evidence type="ECO:0000313" key="2">
    <source>
        <dbReference type="EMBL" id="MBB6005741.1"/>
    </source>
</evidence>
<comment type="caution">
    <text evidence="2">The sequence shown here is derived from an EMBL/GenBank/DDBJ whole genome shotgun (WGS) entry which is preliminary data.</text>
</comment>
<reference evidence="2 3" key="1">
    <citation type="submission" date="2020-08" db="EMBL/GenBank/DDBJ databases">
        <title>Functional genomics of gut bacteria from endangered species of beetles.</title>
        <authorList>
            <person name="Carlos-Shanley C."/>
        </authorList>
    </citation>
    <scope>NUCLEOTIDE SEQUENCE [LARGE SCALE GENOMIC DNA]</scope>
    <source>
        <strain evidence="2 3">S00070</strain>
    </source>
</reference>
<feature type="transmembrane region" description="Helical" evidence="1">
    <location>
        <begin position="39"/>
        <end position="62"/>
    </location>
</feature>
<dbReference type="EMBL" id="JACHKT010000066">
    <property type="protein sequence ID" value="MBB6005741.1"/>
    <property type="molecule type" value="Genomic_DNA"/>
</dbReference>
<gene>
    <name evidence="2" type="ORF">HNP25_004425</name>
</gene>